<evidence type="ECO:0000256" key="1">
    <source>
        <dbReference type="SAM" id="MobiDB-lite"/>
    </source>
</evidence>
<protein>
    <submittedName>
        <fullName evidence="3">Uncharacterized protein</fullName>
    </submittedName>
</protein>
<dbReference type="AlphaFoldDB" id="A0A813RPD9"/>
<organism evidence="3 4">
    <name type="scientific">Adineta ricciae</name>
    <name type="common">Rotifer</name>
    <dbReference type="NCBI Taxonomy" id="249248"/>
    <lineage>
        <taxon>Eukaryota</taxon>
        <taxon>Metazoa</taxon>
        <taxon>Spiralia</taxon>
        <taxon>Gnathifera</taxon>
        <taxon>Rotifera</taxon>
        <taxon>Eurotatoria</taxon>
        <taxon>Bdelloidea</taxon>
        <taxon>Adinetida</taxon>
        <taxon>Adinetidae</taxon>
        <taxon>Adineta</taxon>
    </lineage>
</organism>
<keyword evidence="2" id="KW-1133">Transmembrane helix</keyword>
<comment type="caution">
    <text evidence="3">The sequence shown here is derived from an EMBL/GenBank/DDBJ whole genome shotgun (WGS) entry which is preliminary data.</text>
</comment>
<evidence type="ECO:0000256" key="2">
    <source>
        <dbReference type="SAM" id="Phobius"/>
    </source>
</evidence>
<evidence type="ECO:0000313" key="4">
    <source>
        <dbReference type="Proteomes" id="UP000663852"/>
    </source>
</evidence>
<dbReference type="OrthoDB" id="10004053at2759"/>
<evidence type="ECO:0000313" key="3">
    <source>
        <dbReference type="EMBL" id="CAF0787773.1"/>
    </source>
</evidence>
<feature type="compositionally biased region" description="Pro residues" evidence="1">
    <location>
        <begin position="249"/>
        <end position="259"/>
    </location>
</feature>
<dbReference type="EMBL" id="CAJNOJ010000011">
    <property type="protein sequence ID" value="CAF0787773.1"/>
    <property type="molecule type" value="Genomic_DNA"/>
</dbReference>
<reference evidence="3" key="1">
    <citation type="submission" date="2021-02" db="EMBL/GenBank/DDBJ databases">
        <authorList>
            <person name="Nowell W R."/>
        </authorList>
    </citation>
    <scope>NUCLEOTIDE SEQUENCE</scope>
</reference>
<keyword evidence="2" id="KW-0812">Transmembrane</keyword>
<feature type="region of interest" description="Disordered" evidence="1">
    <location>
        <begin position="177"/>
        <end position="267"/>
    </location>
</feature>
<name>A0A813RPD9_ADIRI</name>
<sequence>MEQYLNLVWKNYTASLADDSDDNDDTADLFVHNNLHYNVPFWVGAAVIIVFALSVIIATIRYCIYTFCSPSNDIEKLALTPPRSPNCSSSQRRQRQISDAISHHLSDETEVSSCSPARSRDHCSDISIMPIIRHRTEFEIDNEKRHQFPSKYIDASRTHRDYRKKIHDIYVLPVSPSLSSSSSTAHTDDTIRNGSNTMPIRFQRHSPRNQSDSPYCGVKNVGFADSPQLKTRTLPRSHHGTLHQISAPSQPPPLPPPLTNPSSSIVLDPDTIDFRFHHSEEKSVTKLTPPPIPSRSQKPTILSIQFDEIEQQQSETSPQDDLSENTWPNPPESLTTSQISGPLSIPYDHLIPAVIMHPYRPIEHSILPLADS</sequence>
<gene>
    <name evidence="3" type="ORF">EDS130_LOCUS4179</name>
</gene>
<dbReference type="Proteomes" id="UP000663852">
    <property type="component" value="Unassembled WGS sequence"/>
</dbReference>
<accession>A0A813RPD9</accession>
<feature type="region of interest" description="Disordered" evidence="1">
    <location>
        <begin position="310"/>
        <end position="340"/>
    </location>
</feature>
<proteinExistence type="predicted"/>
<feature type="transmembrane region" description="Helical" evidence="2">
    <location>
        <begin position="41"/>
        <end position="64"/>
    </location>
</feature>
<keyword evidence="2" id="KW-0472">Membrane</keyword>
<feature type="compositionally biased region" description="Polar residues" evidence="1">
    <location>
        <begin position="311"/>
        <end position="340"/>
    </location>
</feature>